<comment type="caution">
    <text evidence="1">The sequence shown here is derived from an EMBL/GenBank/DDBJ whole genome shotgun (WGS) entry which is preliminary data.</text>
</comment>
<proteinExistence type="predicted"/>
<name>A0ACC1YA94_MELAZ</name>
<feature type="non-terminal residue" evidence="1">
    <location>
        <position position="1"/>
    </location>
</feature>
<dbReference type="EMBL" id="CM051397">
    <property type="protein sequence ID" value="KAJ4720361.1"/>
    <property type="molecule type" value="Genomic_DNA"/>
</dbReference>
<evidence type="ECO:0000313" key="2">
    <source>
        <dbReference type="Proteomes" id="UP001164539"/>
    </source>
</evidence>
<dbReference type="Proteomes" id="UP001164539">
    <property type="component" value="Chromosome 4"/>
</dbReference>
<evidence type="ECO:0000313" key="1">
    <source>
        <dbReference type="EMBL" id="KAJ4720361.1"/>
    </source>
</evidence>
<sequence>EIKSILELSGTVIIIYMSSPDLTIRVLGLAPRVTLQELNTFFSYCGTVHNIQLQSCRNKDLSQTALVTFAQPYAFQTALLLNDAIFAGQPIRVLPVKDSPISDKLTTDTKMNGIIPAAIQEIAWKGSEVLKKTKEEIEETYKLSEKGRFLMEQTRSLIYEAEQAALQIGSKYISTTANWLSTALDKVNSNTRKRNNPNSRKQK</sequence>
<keyword evidence="2" id="KW-1185">Reference proteome</keyword>
<organism evidence="1 2">
    <name type="scientific">Melia azedarach</name>
    <name type="common">Chinaberry tree</name>
    <dbReference type="NCBI Taxonomy" id="155640"/>
    <lineage>
        <taxon>Eukaryota</taxon>
        <taxon>Viridiplantae</taxon>
        <taxon>Streptophyta</taxon>
        <taxon>Embryophyta</taxon>
        <taxon>Tracheophyta</taxon>
        <taxon>Spermatophyta</taxon>
        <taxon>Magnoliopsida</taxon>
        <taxon>eudicotyledons</taxon>
        <taxon>Gunneridae</taxon>
        <taxon>Pentapetalae</taxon>
        <taxon>rosids</taxon>
        <taxon>malvids</taxon>
        <taxon>Sapindales</taxon>
        <taxon>Meliaceae</taxon>
        <taxon>Melia</taxon>
    </lineage>
</organism>
<reference evidence="1 2" key="1">
    <citation type="journal article" date="2023" name="Science">
        <title>Complex scaffold remodeling in plant triterpene biosynthesis.</title>
        <authorList>
            <person name="De La Pena R."/>
            <person name="Hodgson H."/>
            <person name="Liu J.C."/>
            <person name="Stephenson M.J."/>
            <person name="Martin A.C."/>
            <person name="Owen C."/>
            <person name="Harkess A."/>
            <person name="Leebens-Mack J."/>
            <person name="Jimenez L.E."/>
            <person name="Osbourn A."/>
            <person name="Sattely E.S."/>
        </authorList>
    </citation>
    <scope>NUCLEOTIDE SEQUENCE [LARGE SCALE GENOMIC DNA]</scope>
    <source>
        <strain evidence="2">cv. JPN11</strain>
        <tissue evidence="1">Leaf</tissue>
    </source>
</reference>
<protein>
    <submittedName>
        <fullName evidence="1">Binding partner of ACD11 1</fullName>
    </submittedName>
</protein>
<gene>
    <name evidence="1" type="ORF">OWV82_008203</name>
</gene>
<accession>A0ACC1YA94</accession>